<proteinExistence type="predicted"/>
<dbReference type="EMBL" id="ASSM01000006">
    <property type="protein sequence ID" value="EOS02085.1"/>
    <property type="molecule type" value="Genomic_DNA"/>
</dbReference>
<dbReference type="Proteomes" id="UP000014207">
    <property type="component" value="Unassembled WGS sequence"/>
</dbReference>
<reference evidence="1 2" key="1">
    <citation type="submission" date="2013-04" db="EMBL/GenBank/DDBJ databases">
        <title>The Genome Sequence of Bacteroides thetaiotaomicron dnLKV9.</title>
        <authorList>
            <consortium name="The Broad Institute Genomics Platform"/>
            <consortium name="The Broad Institute Genome Sequencing Center for Infectious Disease"/>
            <person name="Earl A."/>
            <person name="Xavier R."/>
            <person name="Kuhn K."/>
            <person name="Stappenbeck T."/>
            <person name="Walker B."/>
            <person name="Young S."/>
            <person name="Zeng Q."/>
            <person name="Gargeya S."/>
            <person name="Fitzgerald M."/>
            <person name="Haas B."/>
            <person name="Abouelleil A."/>
            <person name="Allen A.W."/>
            <person name="Alvarado L."/>
            <person name="Arachchi H.M."/>
            <person name="Berlin A.M."/>
            <person name="Chapman S.B."/>
            <person name="Gainer-Dewar J."/>
            <person name="Goldberg J."/>
            <person name="Griggs A."/>
            <person name="Gujja S."/>
            <person name="Hansen M."/>
            <person name="Howarth C."/>
            <person name="Imamovic A."/>
            <person name="Ireland A."/>
            <person name="Larimer J."/>
            <person name="McCowan C."/>
            <person name="Murphy C."/>
            <person name="Pearson M."/>
            <person name="Poon T.W."/>
            <person name="Priest M."/>
            <person name="Roberts A."/>
            <person name="Saif S."/>
            <person name="Shea T."/>
            <person name="Sisk P."/>
            <person name="Sykes S."/>
            <person name="Wortman J."/>
            <person name="Nusbaum C."/>
            <person name="Birren B."/>
        </authorList>
    </citation>
    <scope>NUCLEOTIDE SEQUENCE [LARGE SCALE GENOMIC DNA]</scope>
    <source>
        <strain evidence="2">dnLKV9</strain>
    </source>
</reference>
<sequence>MNKVEIQKQMWDVIRNSALVAACVHKFDKDCRKLPRGRIVLTRRFFHKDTNQAYILCFSQYKGAVGKLMLAEADYGKQKWYYLISEDLMDTTDIYSAHFFKRYAERVGITYVMPNVLTRYFMENRNVVKIYESDDEIQSAYDSRNGITLWVLLHFS</sequence>
<comment type="caution">
    <text evidence="1">The sequence shown here is derived from an EMBL/GenBank/DDBJ whole genome shotgun (WGS) entry which is preliminary data.</text>
</comment>
<gene>
    <name evidence="1" type="ORF">C799_01201</name>
</gene>
<dbReference type="HOGENOM" id="CLU_1683157_0_0_10"/>
<name>R9HLQ6_BACT4</name>
<evidence type="ECO:0000313" key="2">
    <source>
        <dbReference type="Proteomes" id="UP000014207"/>
    </source>
</evidence>
<accession>R9HLQ6</accession>
<dbReference type="AlphaFoldDB" id="R9HLQ6"/>
<protein>
    <submittedName>
        <fullName evidence="1">Uncharacterized protein</fullName>
    </submittedName>
</protein>
<evidence type="ECO:0000313" key="1">
    <source>
        <dbReference type="EMBL" id="EOS02085.1"/>
    </source>
</evidence>
<organism evidence="1 2">
    <name type="scientific">Bacteroides thetaiotaomicron dnLKV9</name>
    <dbReference type="NCBI Taxonomy" id="1235785"/>
    <lineage>
        <taxon>Bacteria</taxon>
        <taxon>Pseudomonadati</taxon>
        <taxon>Bacteroidota</taxon>
        <taxon>Bacteroidia</taxon>
        <taxon>Bacteroidales</taxon>
        <taxon>Bacteroidaceae</taxon>
        <taxon>Bacteroides</taxon>
    </lineage>
</organism>